<dbReference type="HOGENOM" id="CLU_020336_27_3_11"/>
<dbReference type="Gene3D" id="3.40.50.1820">
    <property type="entry name" value="alpha/beta hydrolase"/>
    <property type="match status" value="1"/>
</dbReference>
<dbReference type="PANTHER" id="PTHR43798">
    <property type="entry name" value="MONOACYLGLYCEROL LIPASE"/>
    <property type="match status" value="1"/>
</dbReference>
<evidence type="ECO:0000313" key="3">
    <source>
        <dbReference type="Proteomes" id="UP000007967"/>
    </source>
</evidence>
<evidence type="ECO:0000259" key="1">
    <source>
        <dbReference type="Pfam" id="PF12697"/>
    </source>
</evidence>
<reference evidence="2 3" key="2">
    <citation type="journal article" date="2010" name="Stand. Genomic Sci.">
        <title>Complete genome sequence of Kribbella flavida type strain (IFO 14399).</title>
        <authorList>
            <person name="Pukall R."/>
            <person name="Lapidus A."/>
            <person name="Glavina Del Rio T."/>
            <person name="Copeland A."/>
            <person name="Tice H."/>
            <person name="Cheng J.-F."/>
            <person name="Lucas S."/>
            <person name="Chen F."/>
            <person name="Nolan M."/>
            <person name="LaButti K."/>
            <person name="Pati A."/>
            <person name="Ivanova N."/>
            <person name="Mavrommatis K."/>
            <person name="Mikhailova N."/>
            <person name="Pitluck S."/>
            <person name="Bruce D."/>
            <person name="Goodwin L."/>
            <person name="Land M."/>
            <person name="Hauser L."/>
            <person name="Chang Y.-J."/>
            <person name="Jeffries C.D."/>
            <person name="Chen A."/>
            <person name="Palaniappan K."/>
            <person name="Chain P."/>
            <person name="Rohde M."/>
            <person name="Goeker M."/>
            <person name="Bristow J."/>
            <person name="Eisen J.A."/>
            <person name="Markowitz V."/>
            <person name="Hugenholtz P."/>
            <person name="Kyrpides N.C."/>
            <person name="Klenk H.-P."/>
            <person name="Brettin T."/>
        </authorList>
    </citation>
    <scope>NUCLEOTIDE SEQUENCE [LARGE SCALE GENOMIC DNA]</scope>
    <source>
        <strain evidence="3">DSM 17836 / JCM 10339 / NBRC 14399</strain>
    </source>
</reference>
<dbReference type="InterPro" id="IPR000073">
    <property type="entry name" value="AB_hydrolase_1"/>
</dbReference>
<dbReference type="GO" id="GO:0016020">
    <property type="term" value="C:membrane"/>
    <property type="evidence" value="ECO:0007669"/>
    <property type="project" value="TreeGrafter"/>
</dbReference>
<dbReference type="eggNOG" id="COG0596">
    <property type="taxonomic scope" value="Bacteria"/>
</dbReference>
<dbReference type="AlphaFoldDB" id="D2PML1"/>
<feature type="domain" description="AB hydrolase-1" evidence="1">
    <location>
        <begin position="57"/>
        <end position="280"/>
    </location>
</feature>
<gene>
    <name evidence="2" type="ordered locus">Kfla_1660</name>
</gene>
<keyword evidence="2" id="KW-0012">Acyltransferase</keyword>
<dbReference type="KEGG" id="kfl:Kfla_1660"/>
<sequence>MAGIGHFVSAQARDDYLARYDALIRALPGEPGAVDAVTTFGQVRVLQFRSGGDGVPFVLLHGRGATSAMWQPNLAGLTAARQVYAIDCLGEPGRSVQTVPIRTAEDQALWLRETLDELGVGRAHLVGLSSGGWLAFNLARYAPERAASVSLLEPANVLAKFAPKFLLGGFTMLPGVPGGVGERFLGWVSGGAAMDQPIMRLLTQGQRDYRMRLPSPEYVTDDVLRSVQVPVLALIGGRSVVHSPQVAVRRAQTLLPDVEAELWPEASHALPGEFPAQVNARIIRFAAGH</sequence>
<dbReference type="RefSeq" id="WP_012919311.1">
    <property type="nucleotide sequence ID" value="NC_013729.1"/>
</dbReference>
<dbReference type="Pfam" id="PF12697">
    <property type="entry name" value="Abhydrolase_6"/>
    <property type="match status" value="1"/>
</dbReference>
<name>D2PML1_KRIFD</name>
<dbReference type="GO" id="GO:0016787">
    <property type="term" value="F:hydrolase activity"/>
    <property type="evidence" value="ECO:0007669"/>
    <property type="project" value="UniProtKB-KW"/>
</dbReference>
<dbReference type="InterPro" id="IPR050266">
    <property type="entry name" value="AB_hydrolase_sf"/>
</dbReference>
<organism evidence="2 3">
    <name type="scientific">Kribbella flavida (strain DSM 17836 / JCM 10339 / NBRC 14399)</name>
    <dbReference type="NCBI Taxonomy" id="479435"/>
    <lineage>
        <taxon>Bacteria</taxon>
        <taxon>Bacillati</taxon>
        <taxon>Actinomycetota</taxon>
        <taxon>Actinomycetes</taxon>
        <taxon>Propionibacteriales</taxon>
        <taxon>Kribbellaceae</taxon>
        <taxon>Kribbella</taxon>
    </lineage>
</organism>
<keyword evidence="3" id="KW-1185">Reference proteome</keyword>
<keyword evidence="2" id="KW-0808">Transferase</keyword>
<proteinExistence type="predicted"/>
<dbReference type="STRING" id="479435.Kfla_1660"/>
<dbReference type="OrthoDB" id="8871309at2"/>
<evidence type="ECO:0000313" key="2">
    <source>
        <dbReference type="EMBL" id="ADB30755.1"/>
    </source>
</evidence>
<dbReference type="SUPFAM" id="SSF53474">
    <property type="entry name" value="alpha/beta-Hydrolases"/>
    <property type="match status" value="1"/>
</dbReference>
<keyword evidence="2" id="KW-0378">Hydrolase</keyword>
<dbReference type="Proteomes" id="UP000007967">
    <property type="component" value="Chromosome"/>
</dbReference>
<reference evidence="3" key="1">
    <citation type="submission" date="2009-09" db="EMBL/GenBank/DDBJ databases">
        <title>The complete genome of Kribbella flavida DSM 17836.</title>
        <authorList>
            <consortium name="US DOE Joint Genome Institute (JGI-PGF)"/>
            <person name="Lucas S."/>
            <person name="Copeland A."/>
            <person name="Lapidus A."/>
            <person name="Glavina del Rio T."/>
            <person name="Dalin E."/>
            <person name="Tice H."/>
            <person name="Bruce D."/>
            <person name="Goodwin L."/>
            <person name="Pitluck S."/>
            <person name="Kyrpides N."/>
            <person name="Mavromatis K."/>
            <person name="Ivanova N."/>
            <person name="Saunders E."/>
            <person name="Brettin T."/>
            <person name="Detter J.C."/>
            <person name="Han C."/>
            <person name="Larimer F."/>
            <person name="Land M."/>
            <person name="Hauser L."/>
            <person name="Markowitz V."/>
            <person name="Cheng J.-F."/>
            <person name="Hugenholtz P."/>
            <person name="Woyke T."/>
            <person name="Wu D."/>
            <person name="Pukall R."/>
            <person name="Klenk H.-P."/>
            <person name="Eisen J.A."/>
        </authorList>
    </citation>
    <scope>NUCLEOTIDE SEQUENCE [LARGE SCALE GENOMIC DNA]</scope>
    <source>
        <strain evidence="3">DSM 17836 / JCM 10339 / NBRC 14399</strain>
    </source>
</reference>
<protein>
    <submittedName>
        <fullName evidence="2">Hydrolase or acyltransferase (Alpha/beta hydrolase superfamily)-like protein</fullName>
    </submittedName>
</protein>
<dbReference type="EMBL" id="CP001736">
    <property type="protein sequence ID" value="ADB30755.1"/>
    <property type="molecule type" value="Genomic_DNA"/>
</dbReference>
<dbReference type="PANTHER" id="PTHR43798:SF33">
    <property type="entry name" value="HYDROLASE, PUTATIVE (AFU_ORTHOLOGUE AFUA_2G14860)-RELATED"/>
    <property type="match status" value="1"/>
</dbReference>
<accession>D2PML1</accession>
<dbReference type="InterPro" id="IPR029058">
    <property type="entry name" value="AB_hydrolase_fold"/>
</dbReference>
<dbReference type="GO" id="GO:0016746">
    <property type="term" value="F:acyltransferase activity"/>
    <property type="evidence" value="ECO:0007669"/>
    <property type="project" value="UniProtKB-KW"/>
</dbReference>